<dbReference type="STRING" id="408015.SXIM_19320"/>
<feature type="compositionally biased region" description="Basic and acidic residues" evidence="1">
    <location>
        <begin position="20"/>
        <end position="34"/>
    </location>
</feature>
<proteinExistence type="predicted"/>
<keyword evidence="4" id="KW-1185">Reference proteome</keyword>
<dbReference type="Pfam" id="PF13699">
    <property type="entry name" value="eCIS_core"/>
    <property type="match status" value="1"/>
</dbReference>
<accession>A0A0F7CNQ4</accession>
<sequence>MLALQRLAGNGAVSRTLRVQRERAAAEQDQHEHGAGCGHDQPVQREAAQVQAVTRKPGSPVEPKIRGKAEKALGTNFGRVEVHRGPDAQASAAAMGARAYTTTDRGRQHIVLGAGADNPHTLYHELTHADQQAKGPVEGTDTGGGISLSSPGDKDERAAEAKADEIERMPDEPEHGQDHAQG</sequence>
<evidence type="ECO:0000259" key="2">
    <source>
        <dbReference type="Pfam" id="PF13699"/>
    </source>
</evidence>
<protein>
    <recommendedName>
        <fullName evidence="2">eCIS core domain-containing protein</fullName>
    </recommendedName>
</protein>
<dbReference type="HOGENOM" id="CLU_1481265_0_0_11"/>
<evidence type="ECO:0000313" key="4">
    <source>
        <dbReference type="Proteomes" id="UP000034034"/>
    </source>
</evidence>
<evidence type="ECO:0000256" key="1">
    <source>
        <dbReference type="SAM" id="MobiDB-lite"/>
    </source>
</evidence>
<evidence type="ECO:0000313" key="3">
    <source>
        <dbReference type="EMBL" id="AKG43316.1"/>
    </source>
</evidence>
<dbReference type="KEGG" id="sxi:SXIM_19320"/>
<feature type="region of interest" description="Disordered" evidence="1">
    <location>
        <begin position="122"/>
        <end position="182"/>
    </location>
</feature>
<dbReference type="Proteomes" id="UP000034034">
    <property type="component" value="Chromosome"/>
</dbReference>
<dbReference type="InterPro" id="IPR025295">
    <property type="entry name" value="eCIS_core_dom"/>
</dbReference>
<feature type="region of interest" description="Disordered" evidence="1">
    <location>
        <begin position="20"/>
        <end position="46"/>
    </location>
</feature>
<dbReference type="AlphaFoldDB" id="A0A0F7CNQ4"/>
<organism evidence="3 4">
    <name type="scientific">Streptomyces xiamenensis</name>
    <dbReference type="NCBI Taxonomy" id="408015"/>
    <lineage>
        <taxon>Bacteria</taxon>
        <taxon>Bacillati</taxon>
        <taxon>Actinomycetota</taxon>
        <taxon>Actinomycetes</taxon>
        <taxon>Kitasatosporales</taxon>
        <taxon>Streptomycetaceae</taxon>
        <taxon>Streptomyces</taxon>
    </lineage>
</organism>
<feature type="domain" description="eCIS core" evidence="2">
    <location>
        <begin position="60"/>
        <end position="135"/>
    </location>
</feature>
<gene>
    <name evidence="3" type="ORF">SXIM_19320</name>
</gene>
<feature type="compositionally biased region" description="Basic and acidic residues" evidence="1">
    <location>
        <begin position="152"/>
        <end position="182"/>
    </location>
</feature>
<name>A0A0F7CNQ4_9ACTN</name>
<dbReference type="EMBL" id="CP009922">
    <property type="protein sequence ID" value="AKG43316.1"/>
    <property type="molecule type" value="Genomic_DNA"/>
</dbReference>
<reference evidence="3" key="1">
    <citation type="submission" date="2019-08" db="EMBL/GenBank/DDBJ databases">
        <title>Complete genome sequence of a mangrove-derived Streptomyces xiamenensis.</title>
        <authorList>
            <person name="Xu J."/>
        </authorList>
    </citation>
    <scope>NUCLEOTIDE SEQUENCE</scope>
    <source>
        <strain evidence="3">318</strain>
    </source>
</reference>
<dbReference type="PATRIC" id="fig|408015.6.peg.1963"/>